<dbReference type="Proteomes" id="UP001184853">
    <property type="component" value="Unassembled WGS sequence"/>
</dbReference>
<keyword evidence="3" id="KW-0732">Signal</keyword>
<evidence type="ECO:0000313" key="5">
    <source>
        <dbReference type="Proteomes" id="UP001184853"/>
    </source>
</evidence>
<dbReference type="RefSeq" id="WP_115982847.1">
    <property type="nucleotide sequence ID" value="NZ_JAVDQS010000004.1"/>
</dbReference>
<comment type="caution">
    <text evidence="4">The sequence shown here is derived from an EMBL/GenBank/DDBJ whole genome shotgun (WGS) entry which is preliminary data.</text>
</comment>
<evidence type="ECO:0000256" key="1">
    <source>
        <dbReference type="SAM" id="Coils"/>
    </source>
</evidence>
<evidence type="ECO:0000256" key="3">
    <source>
        <dbReference type="SAM" id="SignalP"/>
    </source>
</evidence>
<reference evidence="4 5" key="1">
    <citation type="submission" date="2023-07" db="EMBL/GenBank/DDBJ databases">
        <title>Sorghum-associated microbial communities from plants grown in Nebraska, USA.</title>
        <authorList>
            <person name="Schachtman D."/>
        </authorList>
    </citation>
    <scope>NUCLEOTIDE SEQUENCE [LARGE SCALE GENOMIC DNA]</scope>
    <source>
        <strain evidence="4 5">DS1709</strain>
    </source>
</reference>
<feature type="region of interest" description="Disordered" evidence="2">
    <location>
        <begin position="238"/>
        <end position="266"/>
    </location>
</feature>
<dbReference type="EMBL" id="JAVDQS010000004">
    <property type="protein sequence ID" value="MDR6404909.1"/>
    <property type="molecule type" value="Genomic_DNA"/>
</dbReference>
<accession>A0ABU1LDX4</accession>
<keyword evidence="5" id="KW-1185">Reference proteome</keyword>
<proteinExistence type="predicted"/>
<feature type="chain" id="PRO_5046353125" evidence="3">
    <location>
        <begin position="23"/>
        <end position="684"/>
    </location>
</feature>
<sequence length="684" mass="80069">MKYILLKAQTICLLFGFVLAFAQQKMKIPADAVFYMEINGRQLNKKIDWQKFNPFLQEVAKEGKEKPSWTDYSKTGIKYDATQYHYAIFNDSVKAYTAHFILDNKEKFQEFINSTKKKGLEVSKKSNYSYVNLDDDVFVAWNGNRAVLKMISYSKPYKDWMEEDSMTVAVDSAVAVIDSTAAAVADSAYADEPEKPFDYKEEIQILKDDIKYLKEDIKEHNTEIARIQKDIKYLEKHHEYPKEKKGSTDTIYSDKNTEVLPPPAEDENMEAEETEEDLAYQKELDSLNIERFKVVKKLAESDFDKYFSSSLEIEVSQDVISFRDLNADVFVYSDYGRIVNEGVYGRMMKRFEFGQIFNTMYNSNSSYNLYFEKDKVKLVNNYQHKDPEVQKNFSSIYKGRKNKKLSALINDKSMGYYMVNLNGSKYFDLMYSLLENSGESDYQKEMELIMETMKIVLDEEAITKIAPGNGIFVLNELKSKTVEYTDYDYDDDYNEKEVKKTKEVMVPNFTFAFATDNERYWNRIFDVLATNKKTAKKFSKKGDYYEFKEGKATGYLDQLFFTVRDGIVYITTSMDNTFPKSQSEKSKQWMKDSAKYPISGRLDMQRLLIGLEKEFKTTSERKIMDVFKKNIGEMYFKTEVKGNRIETEVDYNIKNSSENSLMYFFDLVDDIYKIKESEKKTPIL</sequence>
<name>A0ABU1LDX4_9FLAO</name>
<feature type="coiled-coil region" evidence="1">
    <location>
        <begin position="203"/>
        <end position="237"/>
    </location>
</feature>
<protein>
    <submittedName>
        <fullName evidence="4">Molecular chaperone GrpE (Heat shock protein)</fullName>
    </submittedName>
</protein>
<evidence type="ECO:0000313" key="4">
    <source>
        <dbReference type="EMBL" id="MDR6404909.1"/>
    </source>
</evidence>
<gene>
    <name evidence="4" type="ORF">J2781_001833</name>
</gene>
<keyword evidence="1" id="KW-0175">Coiled coil</keyword>
<feature type="compositionally biased region" description="Basic and acidic residues" evidence="2">
    <location>
        <begin position="238"/>
        <end position="247"/>
    </location>
</feature>
<evidence type="ECO:0000256" key="2">
    <source>
        <dbReference type="SAM" id="MobiDB-lite"/>
    </source>
</evidence>
<organism evidence="4 5">
    <name type="scientific">Chryseobacterium geocarposphaerae</name>
    <dbReference type="NCBI Taxonomy" id="1416776"/>
    <lineage>
        <taxon>Bacteria</taxon>
        <taxon>Pseudomonadati</taxon>
        <taxon>Bacteroidota</taxon>
        <taxon>Flavobacteriia</taxon>
        <taxon>Flavobacteriales</taxon>
        <taxon>Weeksellaceae</taxon>
        <taxon>Chryseobacterium group</taxon>
        <taxon>Chryseobacterium</taxon>
    </lineage>
</organism>
<feature type="signal peptide" evidence="3">
    <location>
        <begin position="1"/>
        <end position="22"/>
    </location>
</feature>